<accession>A0A4Y2GR75</accession>
<keyword evidence="2" id="KW-1185">Reference proteome</keyword>
<evidence type="ECO:0000313" key="2">
    <source>
        <dbReference type="Proteomes" id="UP000499080"/>
    </source>
</evidence>
<dbReference type="Proteomes" id="UP000499080">
    <property type="component" value="Unassembled WGS sequence"/>
</dbReference>
<dbReference type="AlphaFoldDB" id="A0A4Y2GR75"/>
<protein>
    <submittedName>
        <fullName evidence="1">Uncharacterized protein</fullName>
    </submittedName>
</protein>
<dbReference type="EMBL" id="BGPR01001495">
    <property type="protein sequence ID" value="GBM55315.1"/>
    <property type="molecule type" value="Genomic_DNA"/>
</dbReference>
<reference evidence="1 2" key="1">
    <citation type="journal article" date="2019" name="Sci. Rep.">
        <title>Orb-weaving spider Araneus ventricosus genome elucidates the spidroin gene catalogue.</title>
        <authorList>
            <person name="Kono N."/>
            <person name="Nakamura H."/>
            <person name="Ohtoshi R."/>
            <person name="Moran D.A.P."/>
            <person name="Shinohara A."/>
            <person name="Yoshida Y."/>
            <person name="Fujiwara M."/>
            <person name="Mori M."/>
            <person name="Tomita M."/>
            <person name="Arakawa K."/>
        </authorList>
    </citation>
    <scope>NUCLEOTIDE SEQUENCE [LARGE SCALE GENOMIC DNA]</scope>
</reference>
<comment type="caution">
    <text evidence="1">The sequence shown here is derived from an EMBL/GenBank/DDBJ whole genome shotgun (WGS) entry which is preliminary data.</text>
</comment>
<name>A0A4Y2GR75_ARAVE</name>
<organism evidence="1 2">
    <name type="scientific">Araneus ventricosus</name>
    <name type="common">Orbweaver spider</name>
    <name type="synonym">Epeira ventricosa</name>
    <dbReference type="NCBI Taxonomy" id="182803"/>
    <lineage>
        <taxon>Eukaryota</taxon>
        <taxon>Metazoa</taxon>
        <taxon>Ecdysozoa</taxon>
        <taxon>Arthropoda</taxon>
        <taxon>Chelicerata</taxon>
        <taxon>Arachnida</taxon>
        <taxon>Araneae</taxon>
        <taxon>Araneomorphae</taxon>
        <taxon>Entelegynae</taxon>
        <taxon>Araneoidea</taxon>
        <taxon>Araneidae</taxon>
        <taxon>Araneus</taxon>
    </lineage>
</organism>
<proteinExistence type="predicted"/>
<sequence length="88" mass="9836">MTQLFSALPKSEPRSRLPNRFFTALLSLMSNTPALFVPEGWSSASLSFHWTTETPMRPTTKHLSSQWSISTPEMVPGFPNHKSYAGVP</sequence>
<gene>
    <name evidence="1" type="ORF">AVEN_253983_1</name>
</gene>
<evidence type="ECO:0000313" key="1">
    <source>
        <dbReference type="EMBL" id="GBM55315.1"/>
    </source>
</evidence>